<sequence length="173" mass="20154">MFFPTKLMPLLLVLPLLLDSSVDSTPTPPPRVRRQYYPSYQYPSYQYPSYQYPSSYQQPSSSYYSQPSSSYYSQPSSSYYSQPSYQYPAYQQPSSQYPSYQYPSYQYPSYQYPSYQYPSSYSYPSYQYPYQYPTAPAPSLFGGLPETNYPGQRRGYAIGSPGAQLYLWCADCF</sequence>
<name>A0A914WZU7_9BILA</name>
<accession>A0A914WZU7</accession>
<organism evidence="2 3">
    <name type="scientific">Plectus sambesii</name>
    <dbReference type="NCBI Taxonomy" id="2011161"/>
    <lineage>
        <taxon>Eukaryota</taxon>
        <taxon>Metazoa</taxon>
        <taxon>Ecdysozoa</taxon>
        <taxon>Nematoda</taxon>
        <taxon>Chromadorea</taxon>
        <taxon>Plectida</taxon>
        <taxon>Plectina</taxon>
        <taxon>Plectoidea</taxon>
        <taxon>Plectidae</taxon>
        <taxon>Plectus</taxon>
    </lineage>
</organism>
<reference evidence="3" key="1">
    <citation type="submission" date="2022-11" db="UniProtKB">
        <authorList>
            <consortium name="WormBaseParasite"/>
        </authorList>
    </citation>
    <scope>IDENTIFICATION</scope>
</reference>
<feature type="signal peptide" evidence="1">
    <location>
        <begin position="1"/>
        <end position="24"/>
    </location>
</feature>
<dbReference type="WBParaSite" id="PSAMB.scaffold58size91357.g1240.t1">
    <property type="protein sequence ID" value="PSAMB.scaffold58size91357.g1240.t1"/>
    <property type="gene ID" value="PSAMB.scaffold58size91357.g1240"/>
</dbReference>
<dbReference type="Proteomes" id="UP000887566">
    <property type="component" value="Unplaced"/>
</dbReference>
<protein>
    <submittedName>
        <fullName evidence="3">Uncharacterized protein</fullName>
    </submittedName>
</protein>
<proteinExistence type="predicted"/>
<evidence type="ECO:0000313" key="2">
    <source>
        <dbReference type="Proteomes" id="UP000887566"/>
    </source>
</evidence>
<keyword evidence="1" id="KW-0732">Signal</keyword>
<feature type="chain" id="PRO_5037870489" evidence="1">
    <location>
        <begin position="25"/>
        <end position="173"/>
    </location>
</feature>
<evidence type="ECO:0000256" key="1">
    <source>
        <dbReference type="SAM" id="SignalP"/>
    </source>
</evidence>
<dbReference type="AlphaFoldDB" id="A0A914WZU7"/>
<keyword evidence="2" id="KW-1185">Reference proteome</keyword>
<evidence type="ECO:0000313" key="3">
    <source>
        <dbReference type="WBParaSite" id="PSAMB.scaffold58size91357.g1240.t1"/>
    </source>
</evidence>